<protein>
    <submittedName>
        <fullName evidence="1">Uncharacterized protein</fullName>
    </submittedName>
</protein>
<accession>A0A974DGU8</accession>
<proteinExistence type="predicted"/>
<gene>
    <name evidence="1" type="ORF">XELAEV_18014772mg</name>
</gene>
<sequence length="78" mass="9268">MNAPKEILYSVHKQLYRTHSQPHTYSNIYFLFKQMHLSCFVCLITKDKAQLLRLIKTIIYLMFKTLFFTSPTSISYTA</sequence>
<evidence type="ECO:0000313" key="1">
    <source>
        <dbReference type="EMBL" id="OCT91709.1"/>
    </source>
</evidence>
<dbReference type="EMBL" id="CM004469">
    <property type="protein sequence ID" value="OCT91709.1"/>
    <property type="molecule type" value="Genomic_DNA"/>
</dbReference>
<organism evidence="1 2">
    <name type="scientific">Xenopus laevis</name>
    <name type="common">African clawed frog</name>
    <dbReference type="NCBI Taxonomy" id="8355"/>
    <lineage>
        <taxon>Eukaryota</taxon>
        <taxon>Metazoa</taxon>
        <taxon>Chordata</taxon>
        <taxon>Craniata</taxon>
        <taxon>Vertebrata</taxon>
        <taxon>Euteleostomi</taxon>
        <taxon>Amphibia</taxon>
        <taxon>Batrachia</taxon>
        <taxon>Anura</taxon>
        <taxon>Pipoidea</taxon>
        <taxon>Pipidae</taxon>
        <taxon>Xenopodinae</taxon>
        <taxon>Xenopus</taxon>
        <taxon>Xenopus</taxon>
    </lineage>
</organism>
<evidence type="ECO:0000313" key="2">
    <source>
        <dbReference type="Proteomes" id="UP000694892"/>
    </source>
</evidence>
<dbReference type="AlphaFoldDB" id="A0A974DGU8"/>
<name>A0A974DGU8_XENLA</name>
<dbReference type="Proteomes" id="UP000694892">
    <property type="component" value="Chromosome 2S"/>
</dbReference>
<reference evidence="2" key="1">
    <citation type="journal article" date="2016" name="Nature">
        <title>Genome evolution in the allotetraploid frog Xenopus laevis.</title>
        <authorList>
            <person name="Session A.M."/>
            <person name="Uno Y."/>
            <person name="Kwon T."/>
            <person name="Chapman J.A."/>
            <person name="Toyoda A."/>
            <person name="Takahashi S."/>
            <person name="Fukui A."/>
            <person name="Hikosaka A."/>
            <person name="Suzuki A."/>
            <person name="Kondo M."/>
            <person name="van Heeringen S.J."/>
            <person name="Quigley I."/>
            <person name="Heinz S."/>
            <person name="Ogino H."/>
            <person name="Ochi H."/>
            <person name="Hellsten U."/>
            <person name="Lyons J.B."/>
            <person name="Simakov O."/>
            <person name="Putnam N."/>
            <person name="Stites J."/>
            <person name="Kuroki Y."/>
            <person name="Tanaka T."/>
            <person name="Michiue T."/>
            <person name="Watanabe M."/>
            <person name="Bogdanovic O."/>
            <person name="Lister R."/>
            <person name="Georgiou G."/>
            <person name="Paranjpe S.S."/>
            <person name="van Kruijsbergen I."/>
            <person name="Shu S."/>
            <person name="Carlson J."/>
            <person name="Kinoshita T."/>
            <person name="Ohta Y."/>
            <person name="Mawaribuchi S."/>
            <person name="Jenkins J."/>
            <person name="Grimwood J."/>
            <person name="Schmutz J."/>
            <person name="Mitros T."/>
            <person name="Mozaffari S.V."/>
            <person name="Suzuki Y."/>
            <person name="Haramoto Y."/>
            <person name="Yamamoto T.S."/>
            <person name="Takagi C."/>
            <person name="Heald R."/>
            <person name="Miller K."/>
            <person name="Haudenschild C."/>
            <person name="Kitzman J."/>
            <person name="Nakayama T."/>
            <person name="Izutsu Y."/>
            <person name="Robert J."/>
            <person name="Fortriede J."/>
            <person name="Burns K."/>
            <person name="Lotay V."/>
            <person name="Karimi K."/>
            <person name="Yasuoka Y."/>
            <person name="Dichmann D.S."/>
            <person name="Flajnik M.F."/>
            <person name="Houston D.W."/>
            <person name="Shendure J."/>
            <person name="DuPasquier L."/>
            <person name="Vize P.D."/>
            <person name="Zorn A.M."/>
            <person name="Ito M."/>
            <person name="Marcotte E.M."/>
            <person name="Wallingford J.B."/>
            <person name="Ito Y."/>
            <person name="Asashima M."/>
            <person name="Ueno N."/>
            <person name="Matsuda Y."/>
            <person name="Veenstra G.J."/>
            <person name="Fujiyama A."/>
            <person name="Harland R.M."/>
            <person name="Taira M."/>
            <person name="Rokhsar D.S."/>
        </authorList>
    </citation>
    <scope>NUCLEOTIDE SEQUENCE [LARGE SCALE GENOMIC DNA]</scope>
    <source>
        <strain evidence="2">J</strain>
    </source>
</reference>